<dbReference type="InterPro" id="IPR010982">
    <property type="entry name" value="Lambda_DNA-bd_dom_sf"/>
</dbReference>
<dbReference type="KEGG" id="sno:Snov_4322"/>
<keyword evidence="1" id="KW-0805">Transcription regulation</keyword>
<keyword evidence="6" id="KW-1185">Reference proteome</keyword>
<evidence type="ECO:0000256" key="1">
    <source>
        <dbReference type="ARBA" id="ARBA00023015"/>
    </source>
</evidence>
<evidence type="ECO:0000256" key="3">
    <source>
        <dbReference type="ARBA" id="ARBA00023163"/>
    </source>
</evidence>
<dbReference type="InterPro" id="IPR046335">
    <property type="entry name" value="LacI/GalR-like_sensor"/>
</dbReference>
<dbReference type="SUPFAM" id="SSF53822">
    <property type="entry name" value="Periplasmic binding protein-like I"/>
    <property type="match status" value="1"/>
</dbReference>
<keyword evidence="2" id="KW-0238">DNA-binding</keyword>
<organism evidence="5 6">
    <name type="scientific">Ancylobacter novellus (strain ATCC 8093 / DSM 506 / JCM 20403 / CCM 1077 / IAM 12100 / NBRC 12443 / NCIMB 10456)</name>
    <name type="common">Starkeya novella</name>
    <dbReference type="NCBI Taxonomy" id="639283"/>
    <lineage>
        <taxon>Bacteria</taxon>
        <taxon>Pseudomonadati</taxon>
        <taxon>Pseudomonadota</taxon>
        <taxon>Alphaproteobacteria</taxon>
        <taxon>Hyphomicrobiales</taxon>
        <taxon>Xanthobacteraceae</taxon>
        <taxon>Ancylobacter</taxon>
    </lineage>
</organism>
<evidence type="ECO:0000259" key="4">
    <source>
        <dbReference type="PROSITE" id="PS50932"/>
    </source>
</evidence>
<feature type="domain" description="HTH lacI-type" evidence="4">
    <location>
        <begin position="8"/>
        <end position="62"/>
    </location>
</feature>
<dbReference type="InterPro" id="IPR028082">
    <property type="entry name" value="Peripla_BP_I"/>
</dbReference>
<sequence length="341" mass="36676">MNTNSQPATSRDIARLAKVSQATVSRVLSGHPSVQPETRDRVLAAVRQLNYRPNGMARAMRTNRTGNIGVVVSRLANPLYPQMLQILGQHLAEAGLRMMVWSTSEADEMNALSAARESLVDGIIMTTATTNSSQLYDALKLNVPVVLINRVVEGWPCDQLSSDNYDGGRQVADYLVKAGRRRLGLIGGPAVASTIRDRLAGFRDGLASLGVALDPGCCVDAPMFSHQNGFAAASALLDLADAPDAIFCVNDVLALGACDAARTRGLNVPNDFWLVGYDDIEMSAWPAFDLTTVRQPLTRMTADAVSLLQDRITGVMREHSIKVLPNDLMVRGSTAGFRPAA</sequence>
<name>D7A2Q2_ANCN5</name>
<dbReference type="STRING" id="639283.Snov_4322"/>
<proteinExistence type="predicted"/>
<dbReference type="PANTHER" id="PTHR30146:SF109">
    <property type="entry name" value="HTH-TYPE TRANSCRIPTIONAL REGULATOR GALS"/>
    <property type="match status" value="1"/>
</dbReference>
<dbReference type="Proteomes" id="UP000006633">
    <property type="component" value="Chromosome"/>
</dbReference>
<dbReference type="InterPro" id="IPR000843">
    <property type="entry name" value="HTH_LacI"/>
</dbReference>
<dbReference type="EMBL" id="CP002026">
    <property type="protein sequence ID" value="ADH91582.1"/>
    <property type="molecule type" value="Genomic_DNA"/>
</dbReference>
<dbReference type="GO" id="GO:0000976">
    <property type="term" value="F:transcription cis-regulatory region binding"/>
    <property type="evidence" value="ECO:0007669"/>
    <property type="project" value="TreeGrafter"/>
</dbReference>
<dbReference type="PROSITE" id="PS50932">
    <property type="entry name" value="HTH_LACI_2"/>
    <property type="match status" value="1"/>
</dbReference>
<gene>
    <name evidence="5" type="ordered locus">Snov_4322</name>
</gene>
<evidence type="ECO:0000313" key="6">
    <source>
        <dbReference type="Proteomes" id="UP000006633"/>
    </source>
</evidence>
<dbReference type="SMART" id="SM00354">
    <property type="entry name" value="HTH_LACI"/>
    <property type="match status" value="1"/>
</dbReference>
<keyword evidence="3" id="KW-0804">Transcription</keyword>
<dbReference type="PANTHER" id="PTHR30146">
    <property type="entry name" value="LACI-RELATED TRANSCRIPTIONAL REPRESSOR"/>
    <property type="match status" value="1"/>
</dbReference>
<dbReference type="eggNOG" id="COG1609">
    <property type="taxonomic scope" value="Bacteria"/>
</dbReference>
<dbReference type="CDD" id="cd06278">
    <property type="entry name" value="PBP1_LacI-like"/>
    <property type="match status" value="1"/>
</dbReference>
<dbReference type="Pfam" id="PF00356">
    <property type="entry name" value="LacI"/>
    <property type="match status" value="1"/>
</dbReference>
<dbReference type="HOGENOM" id="CLU_037628_6_1_5"/>
<evidence type="ECO:0000313" key="5">
    <source>
        <dbReference type="EMBL" id="ADH91582.1"/>
    </source>
</evidence>
<dbReference type="OrthoDB" id="9772505at2"/>
<dbReference type="Gene3D" id="3.40.50.2300">
    <property type="match status" value="2"/>
</dbReference>
<accession>D7A2Q2</accession>
<evidence type="ECO:0000256" key="2">
    <source>
        <dbReference type="ARBA" id="ARBA00023125"/>
    </source>
</evidence>
<dbReference type="Pfam" id="PF13377">
    <property type="entry name" value="Peripla_BP_3"/>
    <property type="match status" value="1"/>
</dbReference>
<reference evidence="5 6" key="1">
    <citation type="journal article" date="2012" name="Stand. Genomic Sci.">
        <title>Complete genome sequence of the facultatively chemolithoautotrophic and methylotrophic alpha Proteobacterium Starkeya novella type strain (ATCC 8093(T)).</title>
        <authorList>
            <person name="Kappler U."/>
            <person name="Davenport K."/>
            <person name="Beatson S."/>
            <person name="Lucas S."/>
            <person name="Lapidus A."/>
            <person name="Copeland A."/>
            <person name="Berry K.W."/>
            <person name="Glavina Del Rio T."/>
            <person name="Hammon N."/>
            <person name="Dalin E."/>
            <person name="Tice H."/>
            <person name="Pitluck S."/>
            <person name="Richardson P."/>
            <person name="Bruce D."/>
            <person name="Goodwin L.A."/>
            <person name="Han C."/>
            <person name="Tapia R."/>
            <person name="Detter J.C."/>
            <person name="Chang Y.J."/>
            <person name="Jeffries C.D."/>
            <person name="Land M."/>
            <person name="Hauser L."/>
            <person name="Kyrpides N.C."/>
            <person name="Goker M."/>
            <person name="Ivanova N."/>
            <person name="Klenk H.P."/>
            <person name="Woyke T."/>
        </authorList>
    </citation>
    <scope>NUCLEOTIDE SEQUENCE [LARGE SCALE GENOMIC DNA]</scope>
    <source>
        <strain evidence="6">ATCC 8093 / DSM 506 / JCM 20403 / CCM 1077 / IAM 12100 / NBRC 12443 / NCIMB 10456</strain>
    </source>
</reference>
<dbReference type="GO" id="GO:0003700">
    <property type="term" value="F:DNA-binding transcription factor activity"/>
    <property type="evidence" value="ECO:0007669"/>
    <property type="project" value="TreeGrafter"/>
</dbReference>
<dbReference type="Gene3D" id="1.10.260.40">
    <property type="entry name" value="lambda repressor-like DNA-binding domains"/>
    <property type="match status" value="1"/>
</dbReference>
<dbReference type="SUPFAM" id="SSF47413">
    <property type="entry name" value="lambda repressor-like DNA-binding domains"/>
    <property type="match status" value="1"/>
</dbReference>
<dbReference type="AlphaFoldDB" id="D7A2Q2"/>
<dbReference type="CDD" id="cd01392">
    <property type="entry name" value="HTH_LacI"/>
    <property type="match status" value="1"/>
</dbReference>
<protein>
    <submittedName>
        <fullName evidence="5">Transcriptional regulator, LacI family</fullName>
    </submittedName>
</protein>